<dbReference type="InterPro" id="IPR006059">
    <property type="entry name" value="SBP"/>
</dbReference>
<gene>
    <name evidence="2" type="ORF">BEI61_00130</name>
</gene>
<dbReference type="PANTHER" id="PTHR43649">
    <property type="entry name" value="ARABINOSE-BINDING PROTEIN-RELATED"/>
    <property type="match status" value="1"/>
</dbReference>
<feature type="chain" id="PRO_5038456461" evidence="1">
    <location>
        <begin position="24"/>
        <end position="591"/>
    </location>
</feature>
<dbReference type="PANTHER" id="PTHR43649:SF12">
    <property type="entry name" value="DIACETYLCHITOBIOSE BINDING PROTEIN DASA"/>
    <property type="match status" value="1"/>
</dbReference>
<dbReference type="PATRIC" id="fig|1432052.4.peg.141"/>
<dbReference type="InterPro" id="IPR050490">
    <property type="entry name" value="Bact_solute-bd_prot1"/>
</dbReference>
<dbReference type="SUPFAM" id="SSF53850">
    <property type="entry name" value="Periplasmic binding protein-like II"/>
    <property type="match status" value="1"/>
</dbReference>
<dbReference type="Gene3D" id="3.40.190.10">
    <property type="entry name" value="Periplasmic binding protein-like II"/>
    <property type="match status" value="2"/>
</dbReference>
<dbReference type="EMBL" id="MCGH01000001">
    <property type="protein sequence ID" value="ODM08501.1"/>
    <property type="molecule type" value="Genomic_DNA"/>
</dbReference>
<accession>A0A1E3AJ76</accession>
<evidence type="ECO:0000313" key="2">
    <source>
        <dbReference type="EMBL" id="ODM08501.1"/>
    </source>
</evidence>
<evidence type="ECO:0000256" key="1">
    <source>
        <dbReference type="SAM" id="SignalP"/>
    </source>
</evidence>
<keyword evidence="1" id="KW-0732">Signal</keyword>
<sequence length="591" mass="65822">MKKKLVSMILCAAMAVSMVTGCGAEKSAAVPEAQGQQAAESVSGENSKYEEFLTVDVFDSQANYQGIQSGWFAKIVKDKFNMELNIIAPNVAGGGDTLFQTRSAAGNLGDLIFTSADRGRLQDLVTAGLVMDMTDLIKGEENLERYRDAIEYSNKELVEEEGIYMIPSEVTTLSPTTPMEGTDCNSGVYLRWDLYEELGCPELNTVEDMLDVLKEMQELCPESDSGKKTYAFSLFKDWDDNAMKQGAWLPSLYGYRFMGDAVYSADDSLPPQSLVDENSVYVRNLKLFFTANQMGLMDPESTTQNYDTLYSKYKDGAVLFSPWPWLGQAAYNVTEHVEEGKGFMAIPVADTQIYSWGCYAKGNPANSAMIGSKAQDPQRMADFIDWLYSPEGIGNSAGHSVTLSGPEGLTWEMKDGAPVLTEFGKECLVDGDAQMPEEYGGGSWKDGKSQLGIKAISSAEINPETNHPYDYTLWDSYTELNSNELIEDWQKHYGVKTAVEYYKDHGQVLVAPGCSYSEPAEDSEIATIRTQINSTVVEYSWKAVFARDEAEFDEYIRQMQETVYGLGYERILEIDMQKVADQKEERQKVLQ</sequence>
<feature type="signal peptide" evidence="1">
    <location>
        <begin position="1"/>
        <end position="23"/>
    </location>
</feature>
<dbReference type="Pfam" id="PF01547">
    <property type="entry name" value="SBP_bac_1"/>
    <property type="match status" value="1"/>
</dbReference>
<comment type="caution">
    <text evidence="2">The sequence shown here is derived from an EMBL/GenBank/DDBJ whole genome shotgun (WGS) entry which is preliminary data.</text>
</comment>
<dbReference type="RefSeq" id="WP_069150884.1">
    <property type="nucleotide sequence ID" value="NZ_MCGH01000001.1"/>
</dbReference>
<reference evidence="2 3" key="1">
    <citation type="submission" date="2016-07" db="EMBL/GenBank/DDBJ databases">
        <title>Characterization of isolates of Eisenbergiella tayi derived from blood cultures, using whole genome sequencing.</title>
        <authorList>
            <person name="Burdz T."/>
            <person name="Wiebe D."/>
            <person name="Huynh C."/>
            <person name="Bernard K."/>
        </authorList>
    </citation>
    <scope>NUCLEOTIDE SEQUENCE [LARGE SCALE GENOMIC DNA]</scope>
    <source>
        <strain evidence="2 3">NML 110608</strain>
    </source>
</reference>
<organism evidence="2 3">
    <name type="scientific">Eisenbergiella tayi</name>
    <dbReference type="NCBI Taxonomy" id="1432052"/>
    <lineage>
        <taxon>Bacteria</taxon>
        <taxon>Bacillati</taxon>
        <taxon>Bacillota</taxon>
        <taxon>Clostridia</taxon>
        <taxon>Lachnospirales</taxon>
        <taxon>Lachnospiraceae</taxon>
        <taxon>Eisenbergiella</taxon>
    </lineage>
</organism>
<evidence type="ECO:0000313" key="3">
    <source>
        <dbReference type="Proteomes" id="UP000094067"/>
    </source>
</evidence>
<dbReference type="Proteomes" id="UP000094067">
    <property type="component" value="Unassembled WGS sequence"/>
</dbReference>
<protein>
    <submittedName>
        <fullName evidence="2">Bacterial extracellular solute-binding protein</fullName>
    </submittedName>
</protein>
<proteinExistence type="predicted"/>
<name>A0A1E3AJ76_9FIRM</name>
<dbReference type="PROSITE" id="PS51257">
    <property type="entry name" value="PROKAR_LIPOPROTEIN"/>
    <property type="match status" value="1"/>
</dbReference>
<dbReference type="AlphaFoldDB" id="A0A1E3AJ76"/>